<sequence>MTSRSILLKPNISQWDTFSSELRDKKLIQHGEMTTVFFKEIRSNDCILPDGTPHCNTRAVQRLFMKFSWILCPPVSEILSVDESIQVEMRFITREKSDVVVVIEHRMHLITKQFTLVVVSF</sequence>
<protein>
    <submittedName>
        <fullName evidence="2">Uncharacterized protein LOC113468509 isoform X2</fullName>
    </submittedName>
</protein>
<name>A0A3Q0IYF4_DIACI</name>
<evidence type="ECO:0000313" key="2">
    <source>
        <dbReference type="RefSeq" id="XP_026681272.1"/>
    </source>
</evidence>
<accession>A0A3Q0IYF4</accession>
<evidence type="ECO:0000313" key="1">
    <source>
        <dbReference type="Proteomes" id="UP000079169"/>
    </source>
</evidence>
<keyword evidence="1" id="KW-1185">Reference proteome</keyword>
<gene>
    <name evidence="2" type="primary">LOC113468509</name>
</gene>
<dbReference type="GeneID" id="113468509"/>
<dbReference type="AlphaFoldDB" id="A0A3Q0IYF4"/>
<reference evidence="2" key="1">
    <citation type="submission" date="2025-08" db="UniProtKB">
        <authorList>
            <consortium name="RefSeq"/>
        </authorList>
    </citation>
    <scope>IDENTIFICATION</scope>
</reference>
<organism evidence="1 2">
    <name type="scientific">Diaphorina citri</name>
    <name type="common">Asian citrus psyllid</name>
    <dbReference type="NCBI Taxonomy" id="121845"/>
    <lineage>
        <taxon>Eukaryota</taxon>
        <taxon>Metazoa</taxon>
        <taxon>Ecdysozoa</taxon>
        <taxon>Arthropoda</taxon>
        <taxon>Hexapoda</taxon>
        <taxon>Insecta</taxon>
        <taxon>Pterygota</taxon>
        <taxon>Neoptera</taxon>
        <taxon>Paraneoptera</taxon>
        <taxon>Hemiptera</taxon>
        <taxon>Sternorrhyncha</taxon>
        <taxon>Psylloidea</taxon>
        <taxon>Psyllidae</taxon>
        <taxon>Diaphorininae</taxon>
        <taxon>Diaphorina</taxon>
    </lineage>
</organism>
<proteinExistence type="predicted"/>
<dbReference type="Proteomes" id="UP000079169">
    <property type="component" value="Unplaced"/>
</dbReference>
<dbReference type="RefSeq" id="XP_026681272.1">
    <property type="nucleotide sequence ID" value="XM_026825471.1"/>
</dbReference>